<keyword evidence="1" id="KW-0732">Signal</keyword>
<protein>
    <recommendedName>
        <fullName evidence="4">DUF4294 domain-containing protein</fullName>
    </recommendedName>
</protein>
<keyword evidence="3" id="KW-1185">Reference proteome</keyword>
<evidence type="ECO:0000313" key="2">
    <source>
        <dbReference type="EMBL" id="SKB85919.1"/>
    </source>
</evidence>
<dbReference type="InterPro" id="IPR025636">
    <property type="entry name" value="DUF4294"/>
</dbReference>
<reference evidence="2 3" key="1">
    <citation type="submission" date="2017-02" db="EMBL/GenBank/DDBJ databases">
        <authorList>
            <person name="Peterson S.W."/>
        </authorList>
    </citation>
    <scope>NUCLEOTIDE SEQUENCE [LARGE SCALE GENOMIC DNA]</scope>
    <source>
        <strain evidence="2 3">DSM 24412</strain>
    </source>
</reference>
<name>A0A1T5EQ48_9BACT</name>
<dbReference type="RefSeq" id="WP_079557132.1">
    <property type="nucleotide sequence ID" value="NZ_CP021904.1"/>
</dbReference>
<dbReference type="Pfam" id="PF14127">
    <property type="entry name" value="DUF4294"/>
    <property type="match status" value="1"/>
</dbReference>
<organism evidence="2 3">
    <name type="scientific">Alkalitalea saponilacus</name>
    <dbReference type="NCBI Taxonomy" id="889453"/>
    <lineage>
        <taxon>Bacteria</taxon>
        <taxon>Pseudomonadati</taxon>
        <taxon>Bacteroidota</taxon>
        <taxon>Bacteroidia</taxon>
        <taxon>Marinilabiliales</taxon>
        <taxon>Marinilabiliaceae</taxon>
        <taxon>Alkalitalea</taxon>
    </lineage>
</organism>
<evidence type="ECO:0008006" key="4">
    <source>
        <dbReference type="Google" id="ProtNLM"/>
    </source>
</evidence>
<evidence type="ECO:0000313" key="3">
    <source>
        <dbReference type="Proteomes" id="UP000191055"/>
    </source>
</evidence>
<gene>
    <name evidence="2" type="ORF">SAMN03080601_01354</name>
</gene>
<sequence length="207" mass="24180">MTKLSLIILSTALALISMSASGQRVHPILETDSLLINLHYLRSEIRDGDTIAHVLLDEVRIIPPWNFQNRREERRYGRLAHNVKVTLPYARLAAEKMLEINNEMAKIKDDRERRRYLRSAERELFAEFEDPLRRLTFTQGRLLIKLIDRETGDTSYNLIREYKGGVPAFFWQGIARLFGANLKDEYDPDQDDKMVEHIIQLIDMGLL</sequence>
<dbReference type="STRING" id="889453.SAMN03080601_01354"/>
<proteinExistence type="predicted"/>
<dbReference type="AlphaFoldDB" id="A0A1T5EQ48"/>
<evidence type="ECO:0000256" key="1">
    <source>
        <dbReference type="SAM" id="SignalP"/>
    </source>
</evidence>
<feature type="signal peptide" evidence="1">
    <location>
        <begin position="1"/>
        <end position="22"/>
    </location>
</feature>
<feature type="chain" id="PRO_5012707645" description="DUF4294 domain-containing protein" evidence="1">
    <location>
        <begin position="23"/>
        <end position="207"/>
    </location>
</feature>
<dbReference type="Proteomes" id="UP000191055">
    <property type="component" value="Unassembled WGS sequence"/>
</dbReference>
<dbReference type="EMBL" id="FUYV01000006">
    <property type="protein sequence ID" value="SKB85919.1"/>
    <property type="molecule type" value="Genomic_DNA"/>
</dbReference>
<accession>A0A1T5EQ48</accession>